<organism evidence="1 2">
    <name type="scientific">Catharanthus roseus</name>
    <name type="common">Madagascar periwinkle</name>
    <name type="synonym">Vinca rosea</name>
    <dbReference type="NCBI Taxonomy" id="4058"/>
    <lineage>
        <taxon>Eukaryota</taxon>
        <taxon>Viridiplantae</taxon>
        <taxon>Streptophyta</taxon>
        <taxon>Embryophyta</taxon>
        <taxon>Tracheophyta</taxon>
        <taxon>Spermatophyta</taxon>
        <taxon>Magnoliopsida</taxon>
        <taxon>eudicotyledons</taxon>
        <taxon>Gunneridae</taxon>
        <taxon>Pentapetalae</taxon>
        <taxon>asterids</taxon>
        <taxon>lamiids</taxon>
        <taxon>Gentianales</taxon>
        <taxon>Apocynaceae</taxon>
        <taxon>Rauvolfioideae</taxon>
        <taxon>Vinceae</taxon>
        <taxon>Catharanthinae</taxon>
        <taxon>Catharanthus</taxon>
    </lineage>
</organism>
<dbReference type="EMBL" id="CM044702">
    <property type="protein sequence ID" value="KAI5677778.1"/>
    <property type="molecule type" value="Genomic_DNA"/>
</dbReference>
<proteinExistence type="predicted"/>
<comment type="caution">
    <text evidence="1">The sequence shown here is derived from an EMBL/GenBank/DDBJ whole genome shotgun (WGS) entry which is preliminary data.</text>
</comment>
<evidence type="ECO:0000313" key="1">
    <source>
        <dbReference type="EMBL" id="KAI5677778.1"/>
    </source>
</evidence>
<accession>A0ACC0BYX9</accession>
<protein>
    <submittedName>
        <fullName evidence="1">Uncharacterized protein</fullName>
    </submittedName>
</protein>
<evidence type="ECO:0000313" key="2">
    <source>
        <dbReference type="Proteomes" id="UP001060085"/>
    </source>
</evidence>
<name>A0ACC0BYX9_CATRO</name>
<dbReference type="Proteomes" id="UP001060085">
    <property type="component" value="Linkage Group LG02"/>
</dbReference>
<sequence length="583" mass="66549">MMSQNLRIQIRLNKFRKISHSMKMNQASLRRLRNLEATEESDVDRRGQQPIDVKLGPTTRAEKKKLKILEVNEANGNNLMVKMAKYGRKGTLLLMVPLPLVAGRLLPSIAGKISCLPTTKRMGAKSKQDDCQSKLTRDMHNFYYSGCNGFNAYNGNNHGYGNFTPKRYNGVGNFSSYANSFEHTSYDDYGDYGRVNTRYDSYKHTPYDCYEKVMNNASIESIVVGFGLGGALFDILHDKYFYLKELLLKDFENQMGTYLELIKVNPLAFEKSILRNEAFERICKYFVVEHLYYHKPFKDWFLNLFILQNGTFLGYVVSFLGFEVGENMVQAIHDWLISKSAVEEKSFYGLATFYRKYIKDFSSISSSLMDVPEKKAETTWIICLFLIDFASNQAYYSTTLSSSLGVDYGFKLLMSFDLIPFYKKYPTANGSPAPTITSRLRPGIAGMISYLPPTFLIKGLMGILSYYAVVNSSKRSLRTTYRFGCSKSYKALDVETWEHLNKELRAHYQIITIGIDIKCSELELNNFIVYGMYGTATILNGAFYRLVDHGFLVDLPPNTPGLTSSIFVFDITKNFNLGQSLHL</sequence>
<gene>
    <name evidence="1" type="ORF">M9H77_08728</name>
</gene>
<keyword evidence="2" id="KW-1185">Reference proteome</keyword>
<reference evidence="2" key="1">
    <citation type="journal article" date="2023" name="Nat. Plants">
        <title>Single-cell RNA sequencing provides a high-resolution roadmap for understanding the multicellular compartmentation of specialized metabolism.</title>
        <authorList>
            <person name="Sun S."/>
            <person name="Shen X."/>
            <person name="Li Y."/>
            <person name="Li Y."/>
            <person name="Wang S."/>
            <person name="Li R."/>
            <person name="Zhang H."/>
            <person name="Shen G."/>
            <person name="Guo B."/>
            <person name="Wei J."/>
            <person name="Xu J."/>
            <person name="St-Pierre B."/>
            <person name="Chen S."/>
            <person name="Sun C."/>
        </authorList>
    </citation>
    <scope>NUCLEOTIDE SEQUENCE [LARGE SCALE GENOMIC DNA]</scope>
</reference>